<accession>A0AAD6LAX3</accession>
<dbReference type="Proteomes" id="UP001164929">
    <property type="component" value="Chromosome 18"/>
</dbReference>
<dbReference type="AlphaFoldDB" id="A0AAD6LAX3"/>
<dbReference type="EMBL" id="JAQIZT010000018">
    <property type="protein sequence ID" value="KAJ6957352.1"/>
    <property type="molecule type" value="Genomic_DNA"/>
</dbReference>
<sequence>MVEAYIGWKNVLNDNVKAVGSHCQRKALPFLGKKVIDVLLIDNWAVFSCPKIIRFTSLNPCFTLQLVFLPTEQGVQLKKKRRKESVGERRDVS</sequence>
<evidence type="ECO:0000313" key="2">
    <source>
        <dbReference type="Proteomes" id="UP001164929"/>
    </source>
</evidence>
<comment type="caution">
    <text evidence="1">The sequence shown here is derived from an EMBL/GenBank/DDBJ whole genome shotgun (WGS) entry which is preliminary data.</text>
</comment>
<gene>
    <name evidence="1" type="ORF">NC653_039325</name>
</gene>
<evidence type="ECO:0000313" key="1">
    <source>
        <dbReference type="EMBL" id="KAJ6957352.1"/>
    </source>
</evidence>
<reference evidence="1 2" key="1">
    <citation type="journal article" date="2023" name="Mol. Ecol. Resour.">
        <title>Chromosome-level genome assembly of a triploid poplar Populus alba 'Berolinensis'.</title>
        <authorList>
            <person name="Chen S."/>
            <person name="Yu Y."/>
            <person name="Wang X."/>
            <person name="Wang S."/>
            <person name="Zhang T."/>
            <person name="Zhou Y."/>
            <person name="He R."/>
            <person name="Meng N."/>
            <person name="Wang Y."/>
            <person name="Liu W."/>
            <person name="Liu Z."/>
            <person name="Liu J."/>
            <person name="Guo Q."/>
            <person name="Huang H."/>
            <person name="Sederoff R.R."/>
            <person name="Wang G."/>
            <person name="Qu G."/>
            <person name="Chen S."/>
        </authorList>
    </citation>
    <scope>NUCLEOTIDE SEQUENCE [LARGE SCALE GENOMIC DNA]</scope>
    <source>
        <strain evidence="1">SC-2020</strain>
    </source>
</reference>
<name>A0AAD6LAX3_9ROSI</name>
<proteinExistence type="predicted"/>
<protein>
    <submittedName>
        <fullName evidence="1">Uncharacterized protein</fullName>
    </submittedName>
</protein>
<organism evidence="1 2">
    <name type="scientific">Populus alba x Populus x berolinensis</name>
    <dbReference type="NCBI Taxonomy" id="444605"/>
    <lineage>
        <taxon>Eukaryota</taxon>
        <taxon>Viridiplantae</taxon>
        <taxon>Streptophyta</taxon>
        <taxon>Embryophyta</taxon>
        <taxon>Tracheophyta</taxon>
        <taxon>Spermatophyta</taxon>
        <taxon>Magnoliopsida</taxon>
        <taxon>eudicotyledons</taxon>
        <taxon>Gunneridae</taxon>
        <taxon>Pentapetalae</taxon>
        <taxon>rosids</taxon>
        <taxon>fabids</taxon>
        <taxon>Malpighiales</taxon>
        <taxon>Salicaceae</taxon>
        <taxon>Saliceae</taxon>
        <taxon>Populus</taxon>
    </lineage>
</organism>
<keyword evidence="2" id="KW-1185">Reference proteome</keyword>